<dbReference type="GO" id="GO:0098796">
    <property type="term" value="C:membrane protein complex"/>
    <property type="evidence" value="ECO:0007669"/>
    <property type="project" value="UniProtKB-ARBA"/>
</dbReference>
<keyword evidence="4" id="KW-0067">ATP-binding</keyword>
<gene>
    <name evidence="6" type="ORF">A2319_05280</name>
</gene>
<comment type="similarity">
    <text evidence="1">Belongs to the ABC transporter superfamily.</text>
</comment>
<evidence type="ECO:0000313" key="7">
    <source>
        <dbReference type="Proteomes" id="UP000176420"/>
    </source>
</evidence>
<dbReference type="InterPro" id="IPR003439">
    <property type="entry name" value="ABC_transporter-like_ATP-bd"/>
</dbReference>
<proteinExistence type="inferred from homology"/>
<name>A0A1G2B9K2_9BACT</name>
<dbReference type="InterPro" id="IPR003593">
    <property type="entry name" value="AAA+_ATPase"/>
</dbReference>
<dbReference type="PANTHER" id="PTHR42798:SF7">
    <property type="entry name" value="ALPHA-D-RIBOSE 1-METHYLPHOSPHONATE 5-TRIPHOSPHATE SYNTHASE SUBUNIT PHNL"/>
    <property type="match status" value="1"/>
</dbReference>
<comment type="caution">
    <text evidence="6">The sequence shown here is derived from an EMBL/GenBank/DDBJ whole genome shotgun (WGS) entry which is preliminary data.</text>
</comment>
<dbReference type="EMBL" id="MHKI01000029">
    <property type="protein sequence ID" value="OGY85685.1"/>
    <property type="molecule type" value="Genomic_DNA"/>
</dbReference>
<evidence type="ECO:0000256" key="4">
    <source>
        <dbReference type="ARBA" id="ARBA00022840"/>
    </source>
</evidence>
<evidence type="ECO:0000313" key="6">
    <source>
        <dbReference type="EMBL" id="OGY85685.1"/>
    </source>
</evidence>
<dbReference type="Gene3D" id="3.40.50.300">
    <property type="entry name" value="P-loop containing nucleotide triphosphate hydrolases"/>
    <property type="match status" value="1"/>
</dbReference>
<dbReference type="Proteomes" id="UP000176420">
    <property type="component" value="Unassembled WGS sequence"/>
</dbReference>
<dbReference type="SUPFAM" id="SSF52540">
    <property type="entry name" value="P-loop containing nucleoside triphosphate hydrolases"/>
    <property type="match status" value="1"/>
</dbReference>
<evidence type="ECO:0000259" key="5">
    <source>
        <dbReference type="PROSITE" id="PS50893"/>
    </source>
</evidence>
<accession>A0A1G2B9K2</accession>
<sequence length="226" mass="25464">MIKVTNLKKDFVMGEVVVHALRGVSFEVARGEFVGIMGHSGSGKSTLLRQLGLIDEPTSGEIILDNHPTHELSEKERSRFRLTRLGYIFQEFALIPELTAIENVFLPAMMRGGNHEEYYQKAEEMLRIVGLADRLNHRPAELSGGQQQRVAVARSLINSPSVLFADEPTANLDSHASQTVMDTFKNLNQTLQQTIIIVTHEPEDSQYLDRVLWMKDGRLSLKKPKI</sequence>
<dbReference type="GO" id="GO:0022857">
    <property type="term" value="F:transmembrane transporter activity"/>
    <property type="evidence" value="ECO:0007669"/>
    <property type="project" value="UniProtKB-ARBA"/>
</dbReference>
<keyword evidence="2" id="KW-0813">Transport</keyword>
<dbReference type="SMART" id="SM00382">
    <property type="entry name" value="AAA"/>
    <property type="match status" value="1"/>
</dbReference>
<evidence type="ECO:0000256" key="2">
    <source>
        <dbReference type="ARBA" id="ARBA00022448"/>
    </source>
</evidence>
<dbReference type="AlphaFoldDB" id="A0A1G2B9K2"/>
<protein>
    <submittedName>
        <fullName evidence="6">ABC transporter</fullName>
    </submittedName>
</protein>
<dbReference type="Pfam" id="PF00005">
    <property type="entry name" value="ABC_tran"/>
    <property type="match status" value="1"/>
</dbReference>
<dbReference type="PANTHER" id="PTHR42798">
    <property type="entry name" value="LIPOPROTEIN-RELEASING SYSTEM ATP-BINDING PROTEIN LOLD"/>
    <property type="match status" value="1"/>
</dbReference>
<keyword evidence="3" id="KW-0547">Nucleotide-binding</keyword>
<dbReference type="InterPro" id="IPR017871">
    <property type="entry name" value="ABC_transporter-like_CS"/>
</dbReference>
<dbReference type="InterPro" id="IPR017911">
    <property type="entry name" value="MacB-like_ATP-bd"/>
</dbReference>
<feature type="domain" description="ABC transporter" evidence="5">
    <location>
        <begin position="2"/>
        <end position="226"/>
    </location>
</feature>
<evidence type="ECO:0000256" key="1">
    <source>
        <dbReference type="ARBA" id="ARBA00005417"/>
    </source>
</evidence>
<reference evidence="6 7" key="1">
    <citation type="journal article" date="2016" name="Nat. Commun.">
        <title>Thousands of microbial genomes shed light on interconnected biogeochemical processes in an aquifer system.</title>
        <authorList>
            <person name="Anantharaman K."/>
            <person name="Brown C.T."/>
            <person name="Hug L.A."/>
            <person name="Sharon I."/>
            <person name="Castelle C.J."/>
            <person name="Probst A.J."/>
            <person name="Thomas B.C."/>
            <person name="Singh A."/>
            <person name="Wilkins M.J."/>
            <person name="Karaoz U."/>
            <person name="Brodie E.L."/>
            <person name="Williams K.H."/>
            <person name="Hubbard S.S."/>
            <person name="Banfield J.F."/>
        </authorList>
    </citation>
    <scope>NUCLEOTIDE SEQUENCE [LARGE SCALE GENOMIC DNA]</scope>
</reference>
<dbReference type="PROSITE" id="PS50893">
    <property type="entry name" value="ABC_TRANSPORTER_2"/>
    <property type="match status" value="1"/>
</dbReference>
<dbReference type="GO" id="GO:0016887">
    <property type="term" value="F:ATP hydrolysis activity"/>
    <property type="evidence" value="ECO:0007669"/>
    <property type="project" value="InterPro"/>
</dbReference>
<dbReference type="FunFam" id="3.40.50.300:FF:000032">
    <property type="entry name" value="Export ABC transporter ATP-binding protein"/>
    <property type="match status" value="1"/>
</dbReference>
<dbReference type="PROSITE" id="PS00211">
    <property type="entry name" value="ABC_TRANSPORTER_1"/>
    <property type="match status" value="1"/>
</dbReference>
<organism evidence="6 7">
    <name type="scientific">Candidatus Kerfeldbacteria bacterium RIFOXYB2_FULL_38_14</name>
    <dbReference type="NCBI Taxonomy" id="1798547"/>
    <lineage>
        <taxon>Bacteria</taxon>
        <taxon>Candidatus Kerfeldiibacteriota</taxon>
    </lineage>
</organism>
<dbReference type="GO" id="GO:0005524">
    <property type="term" value="F:ATP binding"/>
    <property type="evidence" value="ECO:0007669"/>
    <property type="project" value="UniProtKB-KW"/>
</dbReference>
<dbReference type="InterPro" id="IPR027417">
    <property type="entry name" value="P-loop_NTPase"/>
</dbReference>
<evidence type="ECO:0000256" key="3">
    <source>
        <dbReference type="ARBA" id="ARBA00022741"/>
    </source>
</evidence>
<dbReference type="CDD" id="cd03255">
    <property type="entry name" value="ABC_MJ0796_LolCDE_FtsE"/>
    <property type="match status" value="1"/>
</dbReference>